<comment type="caution">
    <text evidence="11">The sequence shown here is derived from an EMBL/GenBank/DDBJ whole genome shotgun (WGS) entry which is preliminary data.</text>
</comment>
<dbReference type="AlphaFoldDB" id="A0A916WXU2"/>
<proteinExistence type="predicted"/>
<sequence length="969" mass="101923">MVPEIIDRPEHAAALEHVLSAAPGIRRIKARSVTGSIILDADPVMDIDTLRSAVARAVSDQKSHNSGAAGKPRYAQARRSDPRDNNGRLAPDGPVWHALSVDEAIAGTETQAAHGLTREEADRRLRSHGPNVLPHESSPTNLELLLKQFQGLPVMMLVGSSVVSLATGGIADAVATLSVVAANGVLGFVTEGQAERTIHALTDQSDQQVHVLRGGRTVSIPASQLVFGDILTLKAGVRVPADGRLLAAEDLMVDESALTGESMPVAKSDAVKLSAETPIVERKTMVYAGTIIAEGTGQAVVVATGRRTEAAKLQYLSDTAERPKAPVEAELDRLGSRLAMASLAACGVFAGVGILRGYSLAVMLKDALALAVAAVPEGLPMVATSTLSVGLRKMERKGILIRQLSAVESMGALQVLCLDKTGTLTQNRMAVVEAVAGLSHVPLERTAAFTVLAEVAALNNDSQLENGRPAGSSQTEQALLDFVLSQGIDPEDLRARHSRLKTLDRKAGQPFMGTCHQSKTGSFWTLKGSPEAVLRRCSHVLDDGQTRPLTEEDRNRVMALNDDLAGRPSRVLAFARAETGDLSGDPGNMTFTGLLAMVDPVRPSAATLIARIRQAGIQPVLITGDQAPTAAAVAREVGLTGGGPVRVIDSTEFAHLPPELLAGLARETHVFARVASHQKLAIVKALQASGRVVAMTGDGVNDAPALAAADVGIAMGESGTELARDVANVVIRDDNLATLVEAIAEGRAIHRNIRRSLEYLVTTNMSEIAVSILEALHGPGELETPMELLWINLVTDVLPGLGLALAEPDPDIMEQPPREAGENIIPARDFKRMATDSGVIAASAMAAHLVGLARYGPGPETRGMTFLALSQAQLLYTLVCQRTDPRKLKPGALLENRTLDLALLVSSALGALPFFSPGLRRLLGIAPLAKGDVAVALSAAAVPLASVLVRRSLKIELFPGVIVKEVGNA</sequence>
<dbReference type="GO" id="GO:0015662">
    <property type="term" value="F:P-type ion transporter activity"/>
    <property type="evidence" value="ECO:0007669"/>
    <property type="project" value="UniProtKB-ARBA"/>
</dbReference>
<dbReference type="SFLD" id="SFLDS00003">
    <property type="entry name" value="Haloacid_Dehalogenase"/>
    <property type="match status" value="1"/>
</dbReference>
<name>A0A916WXU2_9HYPH</name>
<evidence type="ECO:0000313" key="11">
    <source>
        <dbReference type="EMBL" id="GGB38100.1"/>
    </source>
</evidence>
<accession>A0A916WXU2</accession>
<dbReference type="Pfam" id="PF00689">
    <property type="entry name" value="Cation_ATPase_C"/>
    <property type="match status" value="1"/>
</dbReference>
<dbReference type="SUPFAM" id="SSF81665">
    <property type="entry name" value="Calcium ATPase, transmembrane domain M"/>
    <property type="match status" value="1"/>
</dbReference>
<dbReference type="Pfam" id="PF13246">
    <property type="entry name" value="Cation_ATPase"/>
    <property type="match status" value="1"/>
</dbReference>
<feature type="transmembrane region" description="Helical" evidence="9">
    <location>
        <begin position="367"/>
        <end position="391"/>
    </location>
</feature>
<dbReference type="InterPro" id="IPR036412">
    <property type="entry name" value="HAD-like_sf"/>
</dbReference>
<dbReference type="Gene3D" id="1.20.1110.10">
    <property type="entry name" value="Calcium-transporting ATPase, transmembrane domain"/>
    <property type="match status" value="1"/>
</dbReference>
<dbReference type="InterPro" id="IPR023299">
    <property type="entry name" value="ATPase_P-typ_cyto_dom_N"/>
</dbReference>
<evidence type="ECO:0000256" key="4">
    <source>
        <dbReference type="ARBA" id="ARBA00022840"/>
    </source>
</evidence>
<dbReference type="GO" id="GO:0016887">
    <property type="term" value="F:ATP hydrolysis activity"/>
    <property type="evidence" value="ECO:0007669"/>
    <property type="project" value="InterPro"/>
</dbReference>
<organism evidence="11 12">
    <name type="scientific">Roseibium aquae</name>
    <dbReference type="NCBI Taxonomy" id="1323746"/>
    <lineage>
        <taxon>Bacteria</taxon>
        <taxon>Pseudomonadati</taxon>
        <taxon>Pseudomonadota</taxon>
        <taxon>Alphaproteobacteria</taxon>
        <taxon>Hyphomicrobiales</taxon>
        <taxon>Stappiaceae</taxon>
        <taxon>Roseibium</taxon>
    </lineage>
</organism>
<evidence type="ECO:0000256" key="8">
    <source>
        <dbReference type="SAM" id="MobiDB-lite"/>
    </source>
</evidence>
<dbReference type="InterPro" id="IPR001757">
    <property type="entry name" value="P_typ_ATPase"/>
</dbReference>
<dbReference type="Pfam" id="PF00122">
    <property type="entry name" value="E1-E2_ATPase"/>
    <property type="match status" value="1"/>
</dbReference>
<keyword evidence="2 9" id="KW-0812">Transmembrane</keyword>
<dbReference type="EMBL" id="BMFA01000002">
    <property type="protein sequence ID" value="GGB38100.1"/>
    <property type="molecule type" value="Genomic_DNA"/>
</dbReference>
<dbReference type="InterPro" id="IPR023298">
    <property type="entry name" value="ATPase_P-typ_TM_dom_sf"/>
</dbReference>
<dbReference type="Gene3D" id="2.70.150.10">
    <property type="entry name" value="Calcium-transporting ATPase, cytoplasmic transduction domain A"/>
    <property type="match status" value="1"/>
</dbReference>
<evidence type="ECO:0000259" key="10">
    <source>
        <dbReference type="SMART" id="SM00831"/>
    </source>
</evidence>
<feature type="region of interest" description="Disordered" evidence="8">
    <location>
        <begin position="57"/>
        <end position="93"/>
    </location>
</feature>
<dbReference type="NCBIfam" id="TIGR01494">
    <property type="entry name" value="ATPase_P-type"/>
    <property type="match status" value="2"/>
</dbReference>
<keyword evidence="3" id="KW-0547">Nucleotide-binding</keyword>
<gene>
    <name evidence="11" type="ORF">GCM10011316_07700</name>
</gene>
<dbReference type="SUPFAM" id="SSF81653">
    <property type="entry name" value="Calcium ATPase, transduction domain A"/>
    <property type="match status" value="1"/>
</dbReference>
<dbReference type="SMART" id="SM00831">
    <property type="entry name" value="Cation_ATPase_N"/>
    <property type="match status" value="1"/>
</dbReference>
<dbReference type="SUPFAM" id="SSF81660">
    <property type="entry name" value="Metal cation-transporting ATPase, ATP-binding domain N"/>
    <property type="match status" value="1"/>
</dbReference>
<dbReference type="InterPro" id="IPR006068">
    <property type="entry name" value="ATPase_P-typ_cation-transptr_C"/>
</dbReference>
<evidence type="ECO:0000256" key="3">
    <source>
        <dbReference type="ARBA" id="ARBA00022741"/>
    </source>
</evidence>
<dbReference type="Proteomes" id="UP000605148">
    <property type="component" value="Unassembled WGS sequence"/>
</dbReference>
<dbReference type="PROSITE" id="PS00154">
    <property type="entry name" value="ATPASE_E1_E2"/>
    <property type="match status" value="1"/>
</dbReference>
<keyword evidence="7 9" id="KW-0472">Membrane</keyword>
<dbReference type="SUPFAM" id="SSF56784">
    <property type="entry name" value="HAD-like"/>
    <property type="match status" value="1"/>
</dbReference>
<evidence type="ECO:0000256" key="2">
    <source>
        <dbReference type="ARBA" id="ARBA00022692"/>
    </source>
</evidence>
<dbReference type="PANTHER" id="PTHR42861">
    <property type="entry name" value="CALCIUM-TRANSPORTING ATPASE"/>
    <property type="match status" value="1"/>
</dbReference>
<dbReference type="GO" id="GO:0005524">
    <property type="term" value="F:ATP binding"/>
    <property type="evidence" value="ECO:0007669"/>
    <property type="project" value="UniProtKB-KW"/>
</dbReference>
<dbReference type="PRINTS" id="PR00119">
    <property type="entry name" value="CATATPASE"/>
</dbReference>
<keyword evidence="5" id="KW-1278">Translocase</keyword>
<evidence type="ECO:0000256" key="6">
    <source>
        <dbReference type="ARBA" id="ARBA00022989"/>
    </source>
</evidence>
<dbReference type="InterPro" id="IPR004014">
    <property type="entry name" value="ATPase_P-typ_cation-transptr_N"/>
</dbReference>
<dbReference type="Pfam" id="PF00690">
    <property type="entry name" value="Cation_ATPase_N"/>
    <property type="match status" value="1"/>
</dbReference>
<evidence type="ECO:0000256" key="7">
    <source>
        <dbReference type="ARBA" id="ARBA00023136"/>
    </source>
</evidence>
<evidence type="ECO:0000313" key="12">
    <source>
        <dbReference type="Proteomes" id="UP000605148"/>
    </source>
</evidence>
<dbReference type="InterPro" id="IPR023214">
    <property type="entry name" value="HAD_sf"/>
</dbReference>
<evidence type="ECO:0000256" key="1">
    <source>
        <dbReference type="ARBA" id="ARBA00004141"/>
    </source>
</evidence>
<comment type="subcellular location">
    <subcellularLocation>
        <location evidence="1">Membrane</location>
        <topology evidence="1">Multi-pass membrane protein</topology>
    </subcellularLocation>
</comment>
<dbReference type="SFLD" id="SFLDG00002">
    <property type="entry name" value="C1.7:_P-type_atpase_like"/>
    <property type="match status" value="1"/>
</dbReference>
<dbReference type="SFLD" id="SFLDF00027">
    <property type="entry name" value="p-type_atpase"/>
    <property type="match status" value="1"/>
</dbReference>
<dbReference type="InterPro" id="IPR018303">
    <property type="entry name" value="ATPase_P-typ_P_site"/>
</dbReference>
<dbReference type="Gene3D" id="3.40.1110.10">
    <property type="entry name" value="Calcium-transporting ATPase, cytoplasmic domain N"/>
    <property type="match status" value="1"/>
</dbReference>
<feature type="domain" description="Cation-transporting P-type ATPase N-terminal" evidence="10">
    <location>
        <begin position="95"/>
        <end position="169"/>
    </location>
</feature>
<feature type="transmembrane region" description="Helical" evidence="9">
    <location>
        <begin position="338"/>
        <end position="361"/>
    </location>
</feature>
<dbReference type="InterPro" id="IPR059000">
    <property type="entry name" value="ATPase_P-type_domA"/>
</dbReference>
<dbReference type="InterPro" id="IPR008250">
    <property type="entry name" value="ATPase_P-typ_transduc_dom_A_sf"/>
</dbReference>
<reference evidence="11" key="1">
    <citation type="journal article" date="2014" name="Int. J. Syst. Evol. Microbiol.">
        <title>Complete genome sequence of Corynebacterium casei LMG S-19264T (=DSM 44701T), isolated from a smear-ripened cheese.</title>
        <authorList>
            <consortium name="US DOE Joint Genome Institute (JGI-PGF)"/>
            <person name="Walter F."/>
            <person name="Albersmeier A."/>
            <person name="Kalinowski J."/>
            <person name="Ruckert C."/>
        </authorList>
    </citation>
    <scope>NUCLEOTIDE SEQUENCE</scope>
    <source>
        <strain evidence="11">CGMCC 1.12426</strain>
    </source>
</reference>
<dbReference type="GO" id="GO:0016020">
    <property type="term" value="C:membrane"/>
    <property type="evidence" value="ECO:0007669"/>
    <property type="project" value="UniProtKB-SubCell"/>
</dbReference>
<keyword evidence="6 9" id="KW-1133">Transmembrane helix</keyword>
<dbReference type="InterPro" id="IPR044492">
    <property type="entry name" value="P_typ_ATPase_HD_dom"/>
</dbReference>
<dbReference type="PRINTS" id="PR00120">
    <property type="entry name" value="HATPASE"/>
</dbReference>
<protein>
    <submittedName>
        <fullName evidence="11">Calcium-transporting P-type ATPase, PMR1-type</fullName>
    </submittedName>
</protein>
<reference evidence="11" key="2">
    <citation type="submission" date="2020-09" db="EMBL/GenBank/DDBJ databases">
        <authorList>
            <person name="Sun Q."/>
            <person name="Zhou Y."/>
        </authorList>
    </citation>
    <scope>NUCLEOTIDE SEQUENCE</scope>
    <source>
        <strain evidence="11">CGMCC 1.12426</strain>
    </source>
</reference>
<keyword evidence="12" id="KW-1185">Reference proteome</keyword>
<keyword evidence="4" id="KW-0067">ATP-binding</keyword>
<dbReference type="Gene3D" id="3.40.50.1000">
    <property type="entry name" value="HAD superfamily/HAD-like"/>
    <property type="match status" value="1"/>
</dbReference>
<evidence type="ECO:0000256" key="5">
    <source>
        <dbReference type="ARBA" id="ARBA00022967"/>
    </source>
</evidence>
<evidence type="ECO:0000256" key="9">
    <source>
        <dbReference type="SAM" id="Phobius"/>
    </source>
</evidence>